<dbReference type="InterPro" id="IPR056303">
    <property type="entry name" value="AMIN-like"/>
</dbReference>
<keyword evidence="5" id="KW-1185">Reference proteome</keyword>
<gene>
    <name evidence="3" type="ORF">J4032_17795</name>
    <name evidence="4" type="ORF">J4032_18675</name>
</gene>
<feature type="region of interest" description="Disordered" evidence="1">
    <location>
        <begin position="1"/>
        <end position="41"/>
    </location>
</feature>
<feature type="domain" description="AMIN-like" evidence="2">
    <location>
        <begin position="47"/>
        <end position="164"/>
    </location>
</feature>
<evidence type="ECO:0000313" key="3">
    <source>
        <dbReference type="EMBL" id="UNM13102.1"/>
    </source>
</evidence>
<protein>
    <recommendedName>
        <fullName evidence="2">AMIN-like domain-containing protein</fullName>
    </recommendedName>
</protein>
<dbReference type="RefSeq" id="WP_242331826.1">
    <property type="nucleotide sequence ID" value="NZ_CP071872.1"/>
</dbReference>
<evidence type="ECO:0000256" key="1">
    <source>
        <dbReference type="SAM" id="MobiDB-lite"/>
    </source>
</evidence>
<evidence type="ECO:0000313" key="5">
    <source>
        <dbReference type="Proteomes" id="UP000828924"/>
    </source>
</evidence>
<name>A0ABY3WKV2_9ACTN</name>
<feature type="compositionally biased region" description="Pro residues" evidence="1">
    <location>
        <begin position="9"/>
        <end position="37"/>
    </location>
</feature>
<dbReference type="Pfam" id="PF24837">
    <property type="entry name" value="AMIN-like"/>
    <property type="match status" value="1"/>
</dbReference>
<sequence length="164" mass="18310">MPHRLATTTPPPQPPPPHPHPDIPHPQPAPRHTPPPHTTNRLTAELSQHPHFDRITIHTTRNLTNITIRTAKELHYGNSGKPVPLTGTRLLLITLTTSRTHNTPPCTYQGPRLTTTHHMTKIKGFALTDITNNTITFGAAFTTNPSHRIIRHHPPTTLTIDIIH</sequence>
<organism evidence="4 5">
    <name type="scientific">Streptomyces formicae</name>
    <dbReference type="NCBI Taxonomy" id="1616117"/>
    <lineage>
        <taxon>Bacteria</taxon>
        <taxon>Bacillati</taxon>
        <taxon>Actinomycetota</taxon>
        <taxon>Actinomycetes</taxon>
        <taxon>Kitasatosporales</taxon>
        <taxon>Streptomycetaceae</taxon>
        <taxon>Streptomyces</taxon>
    </lineage>
</organism>
<reference evidence="4 5" key="1">
    <citation type="submission" date="2021-03" db="EMBL/GenBank/DDBJ databases">
        <title>Complete genome of Streptomyces formicae strain 1H-GS9 (DSM 100524).</title>
        <authorList>
            <person name="Atanasov K.E."/>
            <person name="Altabella T."/>
            <person name="Ferrer A."/>
        </authorList>
    </citation>
    <scope>NUCLEOTIDE SEQUENCE [LARGE SCALE GENOMIC DNA]</scope>
    <source>
        <strain evidence="4 5">1H-GS9</strain>
    </source>
</reference>
<evidence type="ECO:0000259" key="2">
    <source>
        <dbReference type="Pfam" id="PF24837"/>
    </source>
</evidence>
<evidence type="ECO:0000313" key="4">
    <source>
        <dbReference type="EMBL" id="UNM13244.1"/>
    </source>
</evidence>
<proteinExistence type="predicted"/>
<dbReference type="EMBL" id="CP071872">
    <property type="protein sequence ID" value="UNM13244.1"/>
    <property type="molecule type" value="Genomic_DNA"/>
</dbReference>
<dbReference type="Proteomes" id="UP000828924">
    <property type="component" value="Chromosome"/>
</dbReference>
<accession>A0ABY3WKV2</accession>
<dbReference type="EMBL" id="CP071872">
    <property type="protein sequence ID" value="UNM13102.1"/>
    <property type="molecule type" value="Genomic_DNA"/>
</dbReference>